<protein>
    <submittedName>
        <fullName evidence="1">Uncharacterized protein</fullName>
    </submittedName>
</protein>
<proteinExistence type="predicted"/>
<reference evidence="2" key="1">
    <citation type="submission" date="2017-09" db="EMBL/GenBank/DDBJ databases">
        <title>Depth-based differentiation of microbial function through sediment-hosted aquifers and enrichment of novel symbionts in the deep terrestrial subsurface.</title>
        <authorList>
            <person name="Probst A.J."/>
            <person name="Ladd B."/>
            <person name="Jarett J.K."/>
            <person name="Geller-Mcgrath D.E."/>
            <person name="Sieber C.M.K."/>
            <person name="Emerson J.B."/>
            <person name="Anantharaman K."/>
            <person name="Thomas B.C."/>
            <person name="Malmstrom R."/>
            <person name="Stieglmeier M."/>
            <person name="Klingl A."/>
            <person name="Woyke T."/>
            <person name="Ryan C.M."/>
            <person name="Banfield J.F."/>
        </authorList>
    </citation>
    <scope>NUCLEOTIDE SEQUENCE [LARGE SCALE GENOMIC DNA]</scope>
</reference>
<comment type="caution">
    <text evidence="1">The sequence shown here is derived from an EMBL/GenBank/DDBJ whole genome shotgun (WGS) entry which is preliminary data.</text>
</comment>
<accession>A0A2H0WVH5</accession>
<gene>
    <name evidence="1" type="ORF">COT61_02625</name>
</gene>
<evidence type="ECO:0000313" key="2">
    <source>
        <dbReference type="Proteomes" id="UP000229080"/>
    </source>
</evidence>
<evidence type="ECO:0000313" key="1">
    <source>
        <dbReference type="EMBL" id="PIS16674.1"/>
    </source>
</evidence>
<dbReference type="AlphaFoldDB" id="A0A2H0WVH5"/>
<dbReference type="EMBL" id="PEZF01000091">
    <property type="protein sequence ID" value="PIS16674.1"/>
    <property type="molecule type" value="Genomic_DNA"/>
</dbReference>
<dbReference type="Proteomes" id="UP000229080">
    <property type="component" value="Unassembled WGS sequence"/>
</dbReference>
<sequence length="148" mass="16594">MVLEVGKHKQREGVAEVAMFLIPAVALQVLLIKVPLVPGATVPTTIPLLRSPSIFVRRGVVATAGGRPALLVRRLCVASNKVFWYLKHPKAQLSDLEKKIVLPNIRYWETKIALFESYFCLDLNLHENRSRTKSENGSREIALAIRIL</sequence>
<name>A0A2H0WVH5_9BACT</name>
<organism evidence="1 2">
    <name type="scientific">Candidatus Portnoybacteria bacterium CG09_land_8_20_14_0_10_44_13</name>
    <dbReference type="NCBI Taxonomy" id="1974811"/>
    <lineage>
        <taxon>Bacteria</taxon>
        <taxon>Candidatus Portnoyibacteriota</taxon>
    </lineage>
</organism>